<gene>
    <name evidence="3" type="ORF">BKA21_003586</name>
    <name evidence="2" type="ORF">Col01nite_27040</name>
</gene>
<reference evidence="2 5" key="2">
    <citation type="submission" date="2021-01" db="EMBL/GenBank/DDBJ databases">
        <title>Whole genome shotgun sequence of Cellulomonas oligotrophica NBRC 109435.</title>
        <authorList>
            <person name="Komaki H."/>
            <person name="Tamura T."/>
        </authorList>
    </citation>
    <scope>NUCLEOTIDE SEQUENCE [LARGE SCALE GENOMIC DNA]</scope>
    <source>
        <strain evidence="2 5">NBRC 109435</strain>
    </source>
</reference>
<keyword evidence="5" id="KW-1185">Reference proteome</keyword>
<organism evidence="3 4">
    <name type="scientific">Cellulomonas oligotrophica</name>
    <dbReference type="NCBI Taxonomy" id="931536"/>
    <lineage>
        <taxon>Bacteria</taxon>
        <taxon>Bacillati</taxon>
        <taxon>Actinomycetota</taxon>
        <taxon>Actinomycetes</taxon>
        <taxon>Micrococcales</taxon>
        <taxon>Cellulomonadaceae</taxon>
        <taxon>Cellulomonas</taxon>
    </lineage>
</organism>
<reference evidence="3 4" key="1">
    <citation type="submission" date="2020-07" db="EMBL/GenBank/DDBJ databases">
        <title>Sequencing the genomes of 1000 actinobacteria strains.</title>
        <authorList>
            <person name="Klenk H.-P."/>
        </authorList>
    </citation>
    <scope>NUCLEOTIDE SEQUENCE [LARGE SCALE GENOMIC DNA]</scope>
    <source>
        <strain evidence="3 4">DSM 24482</strain>
    </source>
</reference>
<sequence>MSRPTSWYPLAFGDPVPGDPVAVRAAAEEHQRVADQIAAAVEELRGTALGSGQRATVVDALEGTATRVADGIEAAHGRYVTAALALDTYADRLAEAQATSYEAWQQATDAEQARVCGQDEAWRQRELARDQADPALAAHRTALADAADAGAARAESRLADARLLLAQAQAHRDAAAEEARGLVVAVVAVDGLVDTAWQDVQGGVKDVDDAIGQQLDDIALVLGVAAVALCWVPGLNAALAAAATIAGVAVLVRDVALLVTGQGSWLDVGLGALSLVTFGLGRVAARGVRLAADTSRASAGLRAAGAGTRSARSGVVGPSGLLGAGATAALRAVPTRARPLLNRTTLATLKPGAVLRDGVTDLRGGWQTVRTAVQRPPTATGAHAQGPAARTPFGEAFNPVKDTWQTSRVAGVFHAVGAEGVARDLAFLAQQGEPRTAWALVNVVPQVEGMAQTTNDVVQRVRG</sequence>
<comment type="caution">
    <text evidence="3">The sequence shown here is derived from an EMBL/GenBank/DDBJ whole genome shotgun (WGS) entry which is preliminary data.</text>
</comment>
<dbReference type="AlphaFoldDB" id="A0A7Y9JZM1"/>
<evidence type="ECO:0000313" key="4">
    <source>
        <dbReference type="Proteomes" id="UP000577956"/>
    </source>
</evidence>
<feature type="coiled-coil region" evidence="1">
    <location>
        <begin position="151"/>
        <end position="178"/>
    </location>
</feature>
<evidence type="ECO:0000313" key="3">
    <source>
        <dbReference type="EMBL" id="NYD88037.1"/>
    </source>
</evidence>
<dbReference type="Proteomes" id="UP000618382">
    <property type="component" value="Unassembled WGS sequence"/>
</dbReference>
<dbReference type="EMBL" id="JACCBK010000001">
    <property type="protein sequence ID" value="NYD88037.1"/>
    <property type="molecule type" value="Genomic_DNA"/>
</dbReference>
<keyword evidence="1" id="KW-0175">Coiled coil</keyword>
<evidence type="ECO:0000313" key="5">
    <source>
        <dbReference type="Proteomes" id="UP000618382"/>
    </source>
</evidence>
<evidence type="ECO:0000256" key="1">
    <source>
        <dbReference type="SAM" id="Coils"/>
    </source>
</evidence>
<dbReference type="Proteomes" id="UP000577956">
    <property type="component" value="Unassembled WGS sequence"/>
</dbReference>
<name>A0A7Y9JZM1_9CELL</name>
<dbReference type="RefSeq" id="WP_140460355.1">
    <property type="nucleotide sequence ID" value="NZ_BAABFI010000006.1"/>
</dbReference>
<protein>
    <submittedName>
        <fullName evidence="3">Uncharacterized protein</fullName>
    </submittedName>
</protein>
<evidence type="ECO:0000313" key="2">
    <source>
        <dbReference type="EMBL" id="GIG33545.1"/>
    </source>
</evidence>
<proteinExistence type="predicted"/>
<dbReference type="EMBL" id="BONN01000008">
    <property type="protein sequence ID" value="GIG33545.1"/>
    <property type="molecule type" value="Genomic_DNA"/>
</dbReference>
<accession>A0A7Y9JZM1</accession>